<dbReference type="GeneTree" id="ENSGT00940000154578"/>
<proteinExistence type="predicted"/>
<dbReference type="AGR" id="ZFIN:ZDB-GENE-131119-61"/>
<dbReference type="PaxDb" id="7955-ENSDARP00000129080"/>
<dbReference type="ZFIN" id="ZDB-GENE-131119-61">
    <property type="gene designation" value="dtex3lb.1"/>
</dbReference>
<dbReference type="Ensembl" id="ENSDART00000156562.3">
    <property type="protein sequence ID" value="ENSDARP00000129080.1"/>
    <property type="gene ID" value="ENSDARG00000097592.4"/>
</dbReference>
<reference evidence="2 3" key="3">
    <citation type="submission" date="2025-04" db="UniProtKB">
        <authorList>
            <consortium name="RefSeq"/>
        </authorList>
    </citation>
    <scope>IDENTIFICATION</scope>
    <source>
        <strain evidence="2 3">Tuebingen</strain>
    </source>
</reference>
<dbReference type="HOGENOM" id="CLU_502426_0_0_1"/>
<dbReference type="UniPathway" id="UPA00143"/>
<gene>
    <name evidence="2 3 4" type="primary">dtex3lb.1</name>
</gene>
<evidence type="ECO:0000313" key="2">
    <source>
        <dbReference type="RefSeq" id="XP_003199450.2"/>
    </source>
</evidence>
<reference evidence="1" key="1">
    <citation type="journal article" date="2013" name="Nature">
        <title>The zebrafish reference genome sequence and its relationship to the human genome.</title>
        <authorList>
            <consortium name="Genome Reference Consortium Zebrafish"/>
            <person name="Howe K."/>
            <person name="Clark M.D."/>
            <person name="Torroja C.F."/>
            <person name="Torrance J."/>
            <person name="Berthelot C."/>
            <person name="Muffato M."/>
            <person name="Collins J.E."/>
            <person name="Humphray S."/>
            <person name="McLaren K."/>
            <person name="Matthews L."/>
            <person name="McLaren S."/>
            <person name="Sealy I."/>
            <person name="Caccamo M."/>
            <person name="Churcher C."/>
            <person name="Scott C."/>
            <person name="Barrett J.C."/>
            <person name="Koch R."/>
            <person name="Rauch G.J."/>
            <person name="White S."/>
            <person name="Chow W."/>
            <person name="Kilian B."/>
            <person name="Quintais L.T."/>
            <person name="Guerra-Assuncao J.A."/>
            <person name="Zhou Y."/>
            <person name="Gu Y."/>
            <person name="Yen J."/>
            <person name="Vogel J.H."/>
            <person name="Eyre T."/>
            <person name="Redmond S."/>
            <person name="Banerjee R."/>
            <person name="Chi J."/>
            <person name="Fu B."/>
            <person name="Langley E."/>
            <person name="Maguire S.F."/>
            <person name="Laird G.K."/>
            <person name="Lloyd D."/>
            <person name="Kenyon E."/>
            <person name="Donaldson S."/>
            <person name="Sehra H."/>
            <person name="Almeida-King J."/>
            <person name="Loveland J."/>
            <person name="Trevanion S."/>
            <person name="Jones M."/>
            <person name="Quail M."/>
            <person name="Willey D."/>
            <person name="Hunt A."/>
            <person name="Burton J."/>
            <person name="Sims S."/>
            <person name="McLay K."/>
            <person name="Plumb B."/>
            <person name="Davis J."/>
            <person name="Clee C."/>
            <person name="Oliver K."/>
            <person name="Clark R."/>
            <person name="Riddle C."/>
            <person name="Elliot D."/>
            <person name="Eliott D."/>
            <person name="Threadgold G."/>
            <person name="Harden G."/>
            <person name="Ware D."/>
            <person name="Begum S."/>
            <person name="Mortimore B."/>
            <person name="Mortimer B."/>
            <person name="Kerry G."/>
            <person name="Heath P."/>
            <person name="Phillimore B."/>
            <person name="Tracey A."/>
            <person name="Corby N."/>
            <person name="Dunn M."/>
            <person name="Johnson C."/>
            <person name="Wood J."/>
            <person name="Clark S."/>
            <person name="Pelan S."/>
            <person name="Griffiths G."/>
            <person name="Smith M."/>
            <person name="Glithero R."/>
            <person name="Howden P."/>
            <person name="Barker N."/>
            <person name="Lloyd C."/>
            <person name="Stevens C."/>
            <person name="Harley J."/>
            <person name="Holt K."/>
            <person name="Panagiotidis G."/>
            <person name="Lovell J."/>
            <person name="Beasley H."/>
            <person name="Henderson C."/>
            <person name="Gordon D."/>
            <person name="Auger K."/>
            <person name="Wright D."/>
            <person name="Collins J."/>
            <person name="Raisen C."/>
            <person name="Dyer L."/>
            <person name="Leung K."/>
            <person name="Robertson L."/>
            <person name="Ambridge K."/>
            <person name="Leongamornlert D."/>
            <person name="McGuire S."/>
            <person name="Gilderthorp R."/>
            <person name="Griffiths C."/>
            <person name="Manthravadi D."/>
            <person name="Nichol S."/>
            <person name="Barker G."/>
            <person name="Whitehead S."/>
            <person name="Kay M."/>
            <person name="Brown J."/>
            <person name="Murnane C."/>
            <person name="Gray E."/>
            <person name="Humphries M."/>
            <person name="Sycamore N."/>
            <person name="Barker D."/>
            <person name="Saunders D."/>
            <person name="Wallis J."/>
            <person name="Babbage A."/>
            <person name="Hammond S."/>
            <person name="Mashreghi-Mohammadi M."/>
            <person name="Barr L."/>
            <person name="Martin S."/>
            <person name="Wray P."/>
            <person name="Ellington A."/>
            <person name="Matthews N."/>
            <person name="Ellwood M."/>
            <person name="Woodmansey R."/>
            <person name="Clark G."/>
            <person name="Cooper J."/>
            <person name="Cooper J."/>
            <person name="Tromans A."/>
            <person name="Grafham D."/>
            <person name="Skuce C."/>
            <person name="Pandian R."/>
            <person name="Andrews R."/>
            <person name="Harrison E."/>
            <person name="Kimberley A."/>
            <person name="Garnett J."/>
            <person name="Fosker N."/>
            <person name="Hall R."/>
            <person name="Garner P."/>
            <person name="Kelly D."/>
            <person name="Bird C."/>
            <person name="Palmer S."/>
            <person name="Gehring I."/>
            <person name="Berger A."/>
            <person name="Dooley C.M."/>
            <person name="Ersan-Urun Z."/>
            <person name="Eser C."/>
            <person name="Geiger H."/>
            <person name="Geisler M."/>
            <person name="Karotki L."/>
            <person name="Kirn A."/>
            <person name="Konantz J."/>
            <person name="Konantz M."/>
            <person name="Oberlander M."/>
            <person name="Rudolph-Geiger S."/>
            <person name="Teucke M."/>
            <person name="Lanz C."/>
            <person name="Raddatz G."/>
            <person name="Osoegawa K."/>
            <person name="Zhu B."/>
            <person name="Rapp A."/>
            <person name="Widaa S."/>
            <person name="Langford C."/>
            <person name="Yang F."/>
            <person name="Schuster S.C."/>
            <person name="Carter N.P."/>
            <person name="Harrow J."/>
            <person name="Ning Z."/>
            <person name="Herrero J."/>
            <person name="Searle S.M."/>
            <person name="Enright A."/>
            <person name="Geisler R."/>
            <person name="Plasterk R.H."/>
            <person name="Lee C."/>
            <person name="Westerfield M."/>
            <person name="de Jong P.J."/>
            <person name="Zon L.I."/>
            <person name="Postlethwait J.H."/>
            <person name="Nusslein-Volhard C."/>
            <person name="Hubbard T.J."/>
            <person name="Roest Crollius H."/>
            <person name="Rogers J."/>
            <person name="Stemple D.L."/>
        </authorList>
    </citation>
    <scope>NUCLEOTIDE SEQUENCE [LARGE SCALE GENOMIC DNA]</scope>
    <source>
        <strain evidence="1">Tuebingen</strain>
    </source>
</reference>
<dbReference type="EMBL" id="CU075911">
    <property type="status" value="NOT_ANNOTATED_CDS"/>
    <property type="molecule type" value="Genomic_DNA"/>
</dbReference>
<evidence type="ECO:0000313" key="3">
    <source>
        <dbReference type="RefSeq" id="XP_009304015.1"/>
    </source>
</evidence>
<organism evidence="1">
    <name type="scientific">Danio rerio</name>
    <name type="common">Zebrafish</name>
    <name type="synonym">Brachydanio rerio</name>
    <dbReference type="NCBI Taxonomy" id="7955"/>
    <lineage>
        <taxon>Eukaryota</taxon>
        <taxon>Metazoa</taxon>
        <taxon>Chordata</taxon>
        <taxon>Craniata</taxon>
        <taxon>Vertebrata</taxon>
        <taxon>Euteleostomi</taxon>
        <taxon>Actinopterygii</taxon>
        <taxon>Neopterygii</taxon>
        <taxon>Teleostei</taxon>
        <taxon>Ostariophysi</taxon>
        <taxon>Cypriniformes</taxon>
        <taxon>Danionidae</taxon>
        <taxon>Danioninae</taxon>
        <taxon>Danio</taxon>
    </lineage>
</organism>
<dbReference type="Bgee" id="ENSDARG00000097592">
    <property type="expression patterns" value="Expressed in intestine and 14 other cell types or tissues"/>
</dbReference>
<accession>X1WFS5</accession>
<accession>A0A8M3BDF9</accession>
<sequence>MAEGFRSMEMGEYDLYTAGDEDSRSSLSDWKHLNLIMDRPSLLLEEDLYTAGNERPKPSAPLDIGKLRIKVDWTEAFPDRWRARLQIALQTWLSKLEENATVHSIKLMDDPSFAEVQITPSTALEALEKLKFIPLRFKNENREVTAWICPDGATYVNVPHKSLLEGNRATLLEVNKATSGTSEEANKANNVENITACIKSQSETETNKTTKVAPETSVPLILPLHLSWYMHNAYRKDLETIGKRHGVFICPEVSIAIKPTENSRLDSVSKATEDYQKLLQRCADGFSDATVHHNDMDSDIVKNAIDSIKSQKTKLMFTLTDSDGLFLGPKKFTDMIKEETRRRERQSNSRSIPMDVDAYPMDVDSSFPPQSRPSLLMSTRDLPTQLEMDEVHWDLMKLSYKEHLSDLEAKYGVSFTADLHQGNLVKVQARSKGDQHVNLEGHAVRALTHLYQKLASAAVSCELRKPADQTDVRSVMEKLQQRCCVVAAERLSRWRLTGLPEHLGPAIAETEKILQRKVFDDKMKTSIGYSEDIPYARGIKID</sequence>
<dbReference type="OrthoDB" id="527344at2759"/>
<dbReference type="CTD" id="100537876"/>
<dbReference type="eggNOG" id="ENOG502RGAW">
    <property type="taxonomic scope" value="Eukaryota"/>
</dbReference>
<dbReference type="GO" id="GO:0016567">
    <property type="term" value="P:protein ubiquitination"/>
    <property type="evidence" value="ECO:0007669"/>
    <property type="project" value="UniProtKB-UniPathway"/>
</dbReference>
<name>A0A8M3BDF9_DANRE</name>
<evidence type="ECO:0000313" key="4">
    <source>
        <dbReference type="ZFIN" id="ZDB-GENE-131119-61"/>
    </source>
</evidence>
<dbReference type="RefSeq" id="XP_009304015.1">
    <property type="nucleotide sequence ID" value="XM_009305740.4"/>
</dbReference>
<dbReference type="RefSeq" id="XP_003199450.2">
    <property type="nucleotide sequence ID" value="XM_003199402.6"/>
</dbReference>
<reference evidence="1" key="2">
    <citation type="submission" date="2014-03" db="UniProtKB">
        <authorList>
            <consortium name="Ensembl"/>
        </authorList>
    </citation>
    <scope>IDENTIFICATION</scope>
    <source>
        <strain evidence="1">Tuebingen</strain>
    </source>
</reference>
<dbReference type="AlphaFoldDB" id="A0A8M3BDF9"/>
<protein>
    <submittedName>
        <fullName evidence="1">Si:dkey-40c23.1</fullName>
    </submittedName>
    <submittedName>
        <fullName evidence="2 3">Uncharacterized protein dtex3lb.1</fullName>
    </submittedName>
</protein>
<evidence type="ECO:0000313" key="1">
    <source>
        <dbReference type="Ensembl" id="ENSDARP00000129080"/>
    </source>
</evidence>
<dbReference type="EMBL" id="CR407597">
    <property type="status" value="NOT_ANNOTATED_CDS"/>
    <property type="molecule type" value="Genomic_DNA"/>
</dbReference>